<dbReference type="AlphaFoldDB" id="A0AAV4LA67"/>
<gene>
    <name evidence="1" type="ORF">DNHGIG_02560</name>
</gene>
<comment type="caution">
    <text evidence="1">The sequence shown here is derived from an EMBL/GenBank/DDBJ whole genome shotgun (WGS) entry which is preliminary data.</text>
</comment>
<dbReference type="RefSeq" id="WP_282197973.1">
    <property type="nucleotide sequence ID" value="NZ_BOQE01000001.1"/>
</dbReference>
<protein>
    <submittedName>
        <fullName evidence="1">Uncharacterized protein</fullName>
    </submittedName>
</protein>
<accession>A0AAV4LA67</accession>
<organism evidence="1 2">
    <name type="scientific">Collibacillus ludicampi</name>
    <dbReference type="NCBI Taxonomy" id="2771369"/>
    <lineage>
        <taxon>Bacteria</taxon>
        <taxon>Bacillati</taxon>
        <taxon>Bacillota</taxon>
        <taxon>Bacilli</taxon>
        <taxon>Bacillales</taxon>
        <taxon>Alicyclobacillaceae</taxon>
        <taxon>Collibacillus</taxon>
    </lineage>
</organism>
<evidence type="ECO:0000313" key="2">
    <source>
        <dbReference type="Proteomes" id="UP001057291"/>
    </source>
</evidence>
<name>A0AAV4LA67_9BACL</name>
<dbReference type="Proteomes" id="UP001057291">
    <property type="component" value="Unassembled WGS sequence"/>
</dbReference>
<proteinExistence type="predicted"/>
<dbReference type="EMBL" id="BOQE01000001">
    <property type="protein sequence ID" value="GIM44707.1"/>
    <property type="molecule type" value="Genomic_DNA"/>
</dbReference>
<reference evidence="1" key="1">
    <citation type="journal article" date="2023" name="Int. J. Syst. Evol. Microbiol.">
        <title>Collibacillus ludicampi gen. nov., sp. nov., a new soil bacterium of the family Alicyclobacillaceae.</title>
        <authorList>
            <person name="Jojima T."/>
            <person name="Ioku Y."/>
            <person name="Fukuta Y."/>
            <person name="Shirasaka N."/>
            <person name="Matsumura Y."/>
            <person name="Mori M."/>
        </authorList>
    </citation>
    <scope>NUCLEOTIDE SEQUENCE</scope>
    <source>
        <strain evidence="1">TP075</strain>
    </source>
</reference>
<sequence length="75" mass="8580">MNAILTVEKERRNVDVLVEFKEKGLIKEAQYMSPMLEAEAVERFKAVPRRRDVCISRSPMVGNVKNDGPECIGRM</sequence>
<keyword evidence="2" id="KW-1185">Reference proteome</keyword>
<evidence type="ECO:0000313" key="1">
    <source>
        <dbReference type="EMBL" id="GIM44707.1"/>
    </source>
</evidence>